<dbReference type="PANTHER" id="PTHR24348:SF22">
    <property type="entry name" value="NON-SPECIFIC SERINE_THREONINE PROTEIN KINASE"/>
    <property type="match status" value="1"/>
</dbReference>
<dbReference type="GO" id="GO:0034727">
    <property type="term" value="P:piecemeal microautophagy of the nucleus"/>
    <property type="evidence" value="ECO:0007669"/>
    <property type="project" value="TreeGrafter"/>
</dbReference>
<keyword evidence="2" id="KW-0547">Nucleotide-binding</keyword>
<dbReference type="Gene3D" id="1.10.510.10">
    <property type="entry name" value="Transferase(Phosphotransferase) domain 1"/>
    <property type="match status" value="1"/>
</dbReference>
<dbReference type="GO" id="GO:0042594">
    <property type="term" value="P:response to starvation"/>
    <property type="evidence" value="ECO:0007669"/>
    <property type="project" value="TreeGrafter"/>
</dbReference>
<dbReference type="InterPro" id="IPR048941">
    <property type="entry name" value="ATG1-like_MIT2"/>
</dbReference>
<dbReference type="Gene3D" id="3.30.200.20">
    <property type="entry name" value="Phosphorylase Kinase, domain 1"/>
    <property type="match status" value="1"/>
</dbReference>
<dbReference type="Pfam" id="PF00069">
    <property type="entry name" value="Pkinase"/>
    <property type="match status" value="1"/>
</dbReference>
<accession>A0A553NYH5</accession>
<dbReference type="EMBL" id="VCGU01000009">
    <property type="protein sequence ID" value="TRY70481.1"/>
    <property type="molecule type" value="Genomic_DNA"/>
</dbReference>
<dbReference type="Proteomes" id="UP000318571">
    <property type="component" value="Chromosome 9"/>
</dbReference>
<dbReference type="GO" id="GO:0005829">
    <property type="term" value="C:cytosol"/>
    <property type="evidence" value="ECO:0007669"/>
    <property type="project" value="TreeGrafter"/>
</dbReference>
<dbReference type="STRING" id="6832.A0A553NYH5"/>
<gene>
    <name evidence="7" type="ORF">TCAL_10319</name>
</gene>
<dbReference type="AlphaFoldDB" id="A0A553NYH5"/>
<keyword evidence="1" id="KW-0808">Transferase</keyword>
<dbReference type="PROSITE" id="PS00108">
    <property type="entry name" value="PROTEIN_KINASE_ST"/>
    <property type="match status" value="1"/>
</dbReference>
<dbReference type="PROSITE" id="PS50011">
    <property type="entry name" value="PROTEIN_KINASE_DOM"/>
    <property type="match status" value="1"/>
</dbReference>
<dbReference type="GO" id="GO:0061709">
    <property type="term" value="P:reticulophagy"/>
    <property type="evidence" value="ECO:0007669"/>
    <property type="project" value="TreeGrafter"/>
</dbReference>
<dbReference type="GO" id="GO:0034045">
    <property type="term" value="C:phagophore assembly site membrane"/>
    <property type="evidence" value="ECO:0007669"/>
    <property type="project" value="TreeGrafter"/>
</dbReference>
<dbReference type="InterPro" id="IPR008271">
    <property type="entry name" value="Ser/Thr_kinase_AS"/>
</dbReference>
<name>A0A553NYH5_TIGCA</name>
<dbReference type="GO" id="GO:0005776">
    <property type="term" value="C:autophagosome"/>
    <property type="evidence" value="ECO:0007669"/>
    <property type="project" value="TreeGrafter"/>
</dbReference>
<organism evidence="7 8">
    <name type="scientific">Tigriopus californicus</name>
    <name type="common">Marine copepod</name>
    <dbReference type="NCBI Taxonomy" id="6832"/>
    <lineage>
        <taxon>Eukaryota</taxon>
        <taxon>Metazoa</taxon>
        <taxon>Ecdysozoa</taxon>
        <taxon>Arthropoda</taxon>
        <taxon>Crustacea</taxon>
        <taxon>Multicrustacea</taxon>
        <taxon>Hexanauplia</taxon>
        <taxon>Copepoda</taxon>
        <taxon>Harpacticoida</taxon>
        <taxon>Harpacticidae</taxon>
        <taxon>Tigriopus</taxon>
    </lineage>
</organism>
<comment type="caution">
    <text evidence="7">The sequence shown here is derived from an EMBL/GenBank/DDBJ whole genome shotgun (WGS) entry which is preliminary data.</text>
</comment>
<keyword evidence="4" id="KW-0067">ATP-binding</keyword>
<dbReference type="Pfam" id="PF21127">
    <property type="entry name" value="ATG1-like_MIT2"/>
    <property type="match status" value="1"/>
</dbReference>
<feature type="compositionally biased region" description="Polar residues" evidence="5">
    <location>
        <begin position="361"/>
        <end position="375"/>
    </location>
</feature>
<evidence type="ECO:0000256" key="5">
    <source>
        <dbReference type="SAM" id="MobiDB-lite"/>
    </source>
</evidence>
<sequence>MESLGLYEYSSKDLIGHGAFAVVYKGRFRGSSFGRSLAVFRFEMMHSSALARFCRHLNNNNNNSNDDDDERPEWRFASAIKRPNQPVAIKAITKKNLNKSQNLLSKEIKILKELTELHHDNVVALLDCKETTQHVYLVMEYCNGGDLADYLAVKGTLSEDTIRLFLVQLAGAIKALVSKEIVHRDLKPQNILLHHDGRKNPAPQDIKLKIADFGFARFLQDGVMAATLCGSPMYMAPEVIMSLQYNSKADLWSLGTIVFQCLTGKAPFQAQTPQALKQFYEKNANLAPKIPPGTSKDLRDLLVGLLKRNAKDRFEFDVFFNHPFLRRVQENSGPKPITTRSPATRPVAVPPPTRSSSSTPKNSIPTSCGSAQSPGASGMLPPSPAVRTGMISSPRGSLPRYMDAYEAQRLTEVKPESSPDNQEPDDFVMVPDHLTMDAVEHRKSGGPQQGGAGYSPGMRRHTVSGAPRPVSLAVQQSEPIPVPSQKAAYQQMQQSSMTRSRSKSGDSVSAMSGVSSASGGSTLGPLPEDEEAPGKGGLAQASPSVVRRHRASSVSSPTSSPKSPGGKSIKTRRISAPPIPDICQMSPPPVQYTMGTPPLGHRRRTSSSSSCGGASPPNVMWQVSPNSPAPRLTPSASPIRRVGSGTQMSNFPNVPCLSPILGSPNKAMERDSSALVRLSSSRASNLSSSRAATVPENLSNLQEDFNTKRRSAELSYGRNVVLNYGGQSGFPTLGPHPIFERSTSLNSLTRRTSFSGKENMGPMLLPDFCPPDLSEDTLMAPEHNEILNKLKFILVLVDTIIEVARAKAAPLSVLAESMTPRNAETGELDTNSPIHRRLQQLLLHMRCLHLLSQTLDFSRAELQSKRLKPSSSVKNVIATLNERFRHCISMVKMLNSDNILAQSGLDAQSTSMTADKILYEYAIEQCQSAALDELFGNPGECFQRYHGAHVILHALQCHTQNEEDKNAVTVYKEAVEKRLSVLESEGFVRTFDTNVH</sequence>
<dbReference type="InterPro" id="IPR011009">
    <property type="entry name" value="Kinase-like_dom_sf"/>
</dbReference>
<dbReference type="OMA" id="PQPHQIT"/>
<dbReference type="GO" id="GO:0000422">
    <property type="term" value="P:autophagy of mitochondrion"/>
    <property type="evidence" value="ECO:0007669"/>
    <property type="project" value="TreeGrafter"/>
</dbReference>
<dbReference type="GO" id="GO:0005524">
    <property type="term" value="F:ATP binding"/>
    <property type="evidence" value="ECO:0007669"/>
    <property type="project" value="UniProtKB-KW"/>
</dbReference>
<dbReference type="InterPro" id="IPR045269">
    <property type="entry name" value="Atg1-like"/>
</dbReference>
<feature type="compositionally biased region" description="Low complexity" evidence="5">
    <location>
        <begin position="490"/>
        <end position="520"/>
    </location>
</feature>
<dbReference type="InterPro" id="IPR000719">
    <property type="entry name" value="Prot_kinase_dom"/>
</dbReference>
<dbReference type="FunFam" id="1.10.510.10:FF:000493">
    <property type="entry name" value="serine/threonine-protein kinase unc-51 isoform X2"/>
    <property type="match status" value="1"/>
</dbReference>
<dbReference type="GO" id="GO:0048675">
    <property type="term" value="P:axon extension"/>
    <property type="evidence" value="ECO:0007669"/>
    <property type="project" value="TreeGrafter"/>
</dbReference>
<protein>
    <recommendedName>
        <fullName evidence="6">Protein kinase domain-containing protein</fullName>
    </recommendedName>
</protein>
<evidence type="ECO:0000256" key="2">
    <source>
        <dbReference type="ARBA" id="ARBA00022741"/>
    </source>
</evidence>
<reference evidence="7 8" key="1">
    <citation type="journal article" date="2018" name="Nat. Ecol. Evol.">
        <title>Genomic signatures of mitonuclear coevolution across populations of Tigriopus californicus.</title>
        <authorList>
            <person name="Barreto F.S."/>
            <person name="Watson E.T."/>
            <person name="Lima T.G."/>
            <person name="Willett C.S."/>
            <person name="Edmands S."/>
            <person name="Li W."/>
            <person name="Burton R.S."/>
        </authorList>
    </citation>
    <scope>NUCLEOTIDE SEQUENCE [LARGE SCALE GENOMIC DNA]</scope>
    <source>
        <strain evidence="7 8">San Diego</strain>
    </source>
</reference>
<evidence type="ECO:0000256" key="4">
    <source>
        <dbReference type="ARBA" id="ARBA00022840"/>
    </source>
</evidence>
<feature type="region of interest" description="Disordered" evidence="5">
    <location>
        <begin position="441"/>
        <end position="620"/>
    </location>
</feature>
<feature type="domain" description="Protein kinase" evidence="6">
    <location>
        <begin position="9"/>
        <end position="325"/>
    </location>
</feature>
<keyword evidence="8" id="KW-1185">Reference proteome</keyword>
<proteinExistence type="predicted"/>
<dbReference type="SMART" id="SM00220">
    <property type="entry name" value="S_TKc"/>
    <property type="match status" value="1"/>
</dbReference>
<dbReference type="GO" id="GO:0004674">
    <property type="term" value="F:protein serine/threonine kinase activity"/>
    <property type="evidence" value="ECO:0007669"/>
    <property type="project" value="InterPro"/>
</dbReference>
<evidence type="ECO:0000313" key="8">
    <source>
        <dbReference type="Proteomes" id="UP000318571"/>
    </source>
</evidence>
<dbReference type="GO" id="GO:0000045">
    <property type="term" value="P:autophagosome assembly"/>
    <property type="evidence" value="ECO:0007669"/>
    <property type="project" value="TreeGrafter"/>
</dbReference>
<feature type="compositionally biased region" description="Low complexity" evidence="5">
    <location>
        <begin position="552"/>
        <end position="568"/>
    </location>
</feature>
<evidence type="ECO:0000256" key="1">
    <source>
        <dbReference type="ARBA" id="ARBA00022679"/>
    </source>
</evidence>
<keyword evidence="3" id="KW-0418">Kinase</keyword>
<dbReference type="PANTHER" id="PTHR24348">
    <property type="entry name" value="SERINE/THREONINE-PROTEIN KINASE UNC-51-RELATED"/>
    <property type="match status" value="1"/>
</dbReference>
<evidence type="ECO:0000313" key="7">
    <source>
        <dbReference type="EMBL" id="TRY70481.1"/>
    </source>
</evidence>
<dbReference type="SUPFAM" id="SSF56112">
    <property type="entry name" value="Protein kinase-like (PK-like)"/>
    <property type="match status" value="1"/>
</dbReference>
<dbReference type="GO" id="GO:0010508">
    <property type="term" value="P:positive regulation of autophagy"/>
    <property type="evidence" value="ECO:0007669"/>
    <property type="project" value="TreeGrafter"/>
</dbReference>
<dbReference type="CDD" id="cd14120">
    <property type="entry name" value="STKc_ULK1_2-like"/>
    <property type="match status" value="1"/>
</dbReference>
<evidence type="ECO:0000259" key="6">
    <source>
        <dbReference type="PROSITE" id="PS50011"/>
    </source>
</evidence>
<evidence type="ECO:0000256" key="3">
    <source>
        <dbReference type="ARBA" id="ARBA00022777"/>
    </source>
</evidence>
<feature type="region of interest" description="Disordered" evidence="5">
    <location>
        <begin position="329"/>
        <end position="398"/>
    </location>
</feature>